<protein>
    <submittedName>
        <fullName evidence="1">Uncharacterized protein</fullName>
    </submittedName>
</protein>
<reference evidence="1 2" key="1">
    <citation type="submission" date="2024-05" db="EMBL/GenBank/DDBJ databases">
        <title>Genome sequencing and assembly of Indian major carp, Cirrhinus mrigala (Hamilton, 1822).</title>
        <authorList>
            <person name="Mohindra V."/>
            <person name="Chowdhury L.M."/>
            <person name="Lal K."/>
            <person name="Jena J.K."/>
        </authorList>
    </citation>
    <scope>NUCLEOTIDE SEQUENCE [LARGE SCALE GENOMIC DNA]</scope>
    <source>
        <strain evidence="1">CM1030</strain>
        <tissue evidence="1">Blood</tissue>
    </source>
</reference>
<gene>
    <name evidence="1" type="ORF">M9458_002942</name>
</gene>
<feature type="non-terminal residue" evidence="1">
    <location>
        <position position="61"/>
    </location>
</feature>
<name>A0ABD0RMK7_CIRMR</name>
<sequence>PFLLHSSSHCSHCSTAPPWVLLLQVPPVSIWSTLVPPVVSLAPPSIVFTQNSVCYPPPRYP</sequence>
<evidence type="ECO:0000313" key="1">
    <source>
        <dbReference type="EMBL" id="KAL0199755.1"/>
    </source>
</evidence>
<dbReference type="EMBL" id="JAMKFB020000002">
    <property type="protein sequence ID" value="KAL0199755.1"/>
    <property type="molecule type" value="Genomic_DNA"/>
</dbReference>
<organism evidence="1 2">
    <name type="scientific">Cirrhinus mrigala</name>
    <name type="common">Mrigala</name>
    <dbReference type="NCBI Taxonomy" id="683832"/>
    <lineage>
        <taxon>Eukaryota</taxon>
        <taxon>Metazoa</taxon>
        <taxon>Chordata</taxon>
        <taxon>Craniata</taxon>
        <taxon>Vertebrata</taxon>
        <taxon>Euteleostomi</taxon>
        <taxon>Actinopterygii</taxon>
        <taxon>Neopterygii</taxon>
        <taxon>Teleostei</taxon>
        <taxon>Ostariophysi</taxon>
        <taxon>Cypriniformes</taxon>
        <taxon>Cyprinidae</taxon>
        <taxon>Labeoninae</taxon>
        <taxon>Labeonini</taxon>
        <taxon>Cirrhinus</taxon>
    </lineage>
</organism>
<proteinExistence type="predicted"/>
<evidence type="ECO:0000313" key="2">
    <source>
        <dbReference type="Proteomes" id="UP001529510"/>
    </source>
</evidence>
<dbReference type="AlphaFoldDB" id="A0ABD0RMK7"/>
<feature type="non-terminal residue" evidence="1">
    <location>
        <position position="1"/>
    </location>
</feature>
<keyword evidence="2" id="KW-1185">Reference proteome</keyword>
<accession>A0ABD0RMK7</accession>
<comment type="caution">
    <text evidence="1">The sequence shown here is derived from an EMBL/GenBank/DDBJ whole genome shotgun (WGS) entry which is preliminary data.</text>
</comment>
<dbReference type="Proteomes" id="UP001529510">
    <property type="component" value="Unassembled WGS sequence"/>
</dbReference>